<proteinExistence type="predicted"/>
<dbReference type="Gene3D" id="2.40.10.220">
    <property type="entry name" value="predicted glycosyltransferase like domains"/>
    <property type="match status" value="1"/>
</dbReference>
<evidence type="ECO:0000313" key="2">
    <source>
        <dbReference type="EMBL" id="VAX13041.1"/>
    </source>
</evidence>
<protein>
    <recommendedName>
        <fullName evidence="1">PilZ domain-containing protein</fullName>
    </recommendedName>
</protein>
<gene>
    <name evidence="2" type="ORF">MNBD_GAMMA24-835</name>
</gene>
<dbReference type="Pfam" id="PF07238">
    <property type="entry name" value="PilZ"/>
    <property type="match status" value="1"/>
</dbReference>
<dbReference type="SUPFAM" id="SSF141371">
    <property type="entry name" value="PilZ domain-like"/>
    <property type="match status" value="1"/>
</dbReference>
<organism evidence="2">
    <name type="scientific">hydrothermal vent metagenome</name>
    <dbReference type="NCBI Taxonomy" id="652676"/>
    <lineage>
        <taxon>unclassified sequences</taxon>
        <taxon>metagenomes</taxon>
        <taxon>ecological metagenomes</taxon>
    </lineage>
</organism>
<sequence length="126" mass="14397">MNNHPEQRHFTRIPFDAKIRVMQTEGGQSWAGTLLDISLNGALVIRPDDWPVQMGEPVQLELQLGEDPQTCLHMDTTVAHIEDTRVGLHCKQMDLDTATHLHRLLELNLGDPELLKRELSELIQHH</sequence>
<dbReference type="InterPro" id="IPR027021">
    <property type="entry name" value="C-di-GMP_BP_PA4608"/>
</dbReference>
<name>A0A3B1BF33_9ZZZZ</name>
<dbReference type="GO" id="GO:0035438">
    <property type="term" value="F:cyclic-di-GMP binding"/>
    <property type="evidence" value="ECO:0007669"/>
    <property type="project" value="InterPro"/>
</dbReference>
<dbReference type="PIRSF" id="PIRSF028141">
    <property type="entry name" value="C-di-GMP_BP_PA4608"/>
    <property type="match status" value="1"/>
</dbReference>
<feature type="domain" description="PilZ" evidence="1">
    <location>
        <begin position="6"/>
        <end position="106"/>
    </location>
</feature>
<evidence type="ECO:0000259" key="1">
    <source>
        <dbReference type="Pfam" id="PF07238"/>
    </source>
</evidence>
<dbReference type="AlphaFoldDB" id="A0A3B1BF33"/>
<dbReference type="InterPro" id="IPR009875">
    <property type="entry name" value="PilZ_domain"/>
</dbReference>
<dbReference type="EMBL" id="UOFZ01000088">
    <property type="protein sequence ID" value="VAX13041.1"/>
    <property type="molecule type" value="Genomic_DNA"/>
</dbReference>
<accession>A0A3B1BF33</accession>
<reference evidence="2" key="1">
    <citation type="submission" date="2018-06" db="EMBL/GenBank/DDBJ databases">
        <authorList>
            <person name="Zhirakovskaya E."/>
        </authorList>
    </citation>
    <scope>NUCLEOTIDE SEQUENCE</scope>
</reference>